<dbReference type="InterPro" id="IPR036910">
    <property type="entry name" value="HMG_box_dom_sf"/>
</dbReference>
<keyword evidence="6" id="KW-0726">Sexual differentiation</keyword>
<evidence type="ECO:0000256" key="1">
    <source>
        <dbReference type="ARBA" id="ARBA00004324"/>
    </source>
</evidence>
<reference evidence="14" key="2">
    <citation type="submission" date="2022-06" db="UniProtKB">
        <authorList>
            <consortium name="EnsemblMetazoa"/>
        </authorList>
    </citation>
    <scope>IDENTIFICATION</scope>
    <source>
        <strain evidence="14">PS312</strain>
    </source>
</reference>
<evidence type="ECO:0000256" key="7">
    <source>
        <dbReference type="ARBA" id="ARBA00023125"/>
    </source>
</evidence>
<feature type="compositionally biased region" description="Polar residues" evidence="12">
    <location>
        <begin position="78"/>
        <end position="94"/>
    </location>
</feature>
<keyword evidence="5" id="KW-0112">Calmodulin-binding</keyword>
<dbReference type="Proteomes" id="UP000005239">
    <property type="component" value="Unassembled WGS sequence"/>
</dbReference>
<dbReference type="Gene3D" id="1.10.30.10">
    <property type="entry name" value="High mobility group box domain"/>
    <property type="match status" value="1"/>
</dbReference>
<evidence type="ECO:0000256" key="10">
    <source>
        <dbReference type="ARBA" id="ARBA00032498"/>
    </source>
</evidence>
<dbReference type="InterPro" id="IPR050140">
    <property type="entry name" value="SRY-related_HMG-box_TF-like"/>
</dbReference>
<dbReference type="GO" id="GO:0003677">
    <property type="term" value="F:DNA binding"/>
    <property type="evidence" value="ECO:0007669"/>
    <property type="project" value="UniProtKB-UniRule"/>
</dbReference>
<accession>A0A2A6BN69</accession>
<dbReference type="PANTHER" id="PTHR10270:SF161">
    <property type="entry name" value="SEX-DETERMINING REGION Y PROTEIN"/>
    <property type="match status" value="1"/>
</dbReference>
<dbReference type="AlphaFoldDB" id="A0A2A6BN69"/>
<evidence type="ECO:0000256" key="3">
    <source>
        <dbReference type="ARBA" id="ARBA00019052"/>
    </source>
</evidence>
<dbReference type="GO" id="GO:0030154">
    <property type="term" value="P:cell differentiation"/>
    <property type="evidence" value="ECO:0007669"/>
    <property type="project" value="UniProtKB-KW"/>
</dbReference>
<feature type="region of interest" description="Disordered" evidence="12">
    <location>
        <begin position="159"/>
        <end position="205"/>
    </location>
</feature>
<feature type="region of interest" description="Disordered" evidence="12">
    <location>
        <begin position="31"/>
        <end position="114"/>
    </location>
</feature>
<dbReference type="InterPro" id="IPR009071">
    <property type="entry name" value="HMG_box_dom"/>
</dbReference>
<keyword evidence="9" id="KW-0804">Transcription</keyword>
<evidence type="ECO:0000256" key="6">
    <source>
        <dbReference type="ARBA" id="ARBA00022928"/>
    </source>
</evidence>
<sequence length="205" mass="23454">MECKKILDDETKERLDAFFTTAFAALEQCVAEHKSRQQDNEGSPDVSSIDENHSTDEPSHEEIDSFTTDDNVVETPKQCVQSPQAEQSFSSTIVSDVFPAQRSPSPQADHEKRPLTAFKIFKAEQNAKLRKQNPKISLVEIRKQSKMISAKWKSLPLSQQKPYFDEEKRRKSELVKDLPNASAHKSEKRKSSVRKNREKEGSYEL</sequence>
<dbReference type="EnsemblMetazoa" id="PPA35778.1">
    <property type="protein sequence ID" value="PPA35778.1"/>
    <property type="gene ID" value="WBGene00274147"/>
</dbReference>
<keyword evidence="15" id="KW-1185">Reference proteome</keyword>
<comment type="function">
    <text evidence="11">Transcriptional regulator that controls a genetic switch in male development. It is necessary and sufficient for initiating male sex determination by directing the development of supporting cell precursors (pre-Sertoli cells) as Sertoli rather than granulosa cells. Involved in different aspects of gene regulation including promoter activation or repression. Binds to the DNA consensus sequence 5'-[AT]AACAA[AT]-3'. SRY HMG box recognizes DNA by partial intercalation in the minor groove and promotes DNA bending. Also involved in pre-mRNA splicing. In male adult brain involved in the maintenance of motor functions of dopaminergic neurons.</text>
</comment>
<dbReference type="SUPFAM" id="SSF47095">
    <property type="entry name" value="HMG-box"/>
    <property type="match status" value="1"/>
</dbReference>
<evidence type="ECO:0000313" key="15">
    <source>
        <dbReference type="Proteomes" id="UP000005239"/>
    </source>
</evidence>
<evidence type="ECO:0000313" key="14">
    <source>
        <dbReference type="EnsemblMetazoa" id="PPA35778.1"/>
    </source>
</evidence>
<feature type="compositionally biased region" description="Basic and acidic residues" evidence="12">
    <location>
        <begin position="195"/>
        <end position="205"/>
    </location>
</feature>
<keyword evidence="4" id="KW-0221">Differentiation</keyword>
<dbReference type="SMART" id="SM00398">
    <property type="entry name" value="HMG"/>
    <property type="match status" value="1"/>
</dbReference>
<organism evidence="14 15">
    <name type="scientific">Pristionchus pacificus</name>
    <name type="common">Parasitic nematode worm</name>
    <dbReference type="NCBI Taxonomy" id="54126"/>
    <lineage>
        <taxon>Eukaryota</taxon>
        <taxon>Metazoa</taxon>
        <taxon>Ecdysozoa</taxon>
        <taxon>Nematoda</taxon>
        <taxon>Chromadorea</taxon>
        <taxon>Rhabditida</taxon>
        <taxon>Rhabditina</taxon>
        <taxon>Diplogasteromorpha</taxon>
        <taxon>Diplogasteroidea</taxon>
        <taxon>Neodiplogasteridae</taxon>
        <taxon>Pristionchus</taxon>
    </lineage>
</organism>
<feature type="compositionally biased region" description="Basic and acidic residues" evidence="12">
    <location>
        <begin position="50"/>
        <end position="63"/>
    </location>
</feature>
<protein>
    <recommendedName>
        <fullName evidence="3">Sex-determining region Y protein</fullName>
    </recommendedName>
    <alternativeName>
        <fullName evidence="10">Testis-determining factor</fullName>
    </alternativeName>
</protein>
<comment type="subcellular location">
    <subcellularLocation>
        <location evidence="1">Nucleus speckle</location>
    </subcellularLocation>
</comment>
<gene>
    <name evidence="14" type="primary">WBGene00274147</name>
</gene>
<keyword evidence="7" id="KW-0238">DNA-binding</keyword>
<evidence type="ECO:0000256" key="2">
    <source>
        <dbReference type="ARBA" id="ARBA00005998"/>
    </source>
</evidence>
<comment type="similarity">
    <text evidence="2">Belongs to the SRY family.</text>
</comment>
<dbReference type="GO" id="GO:0007548">
    <property type="term" value="P:sex differentiation"/>
    <property type="evidence" value="ECO:0007669"/>
    <property type="project" value="UniProtKB-KW"/>
</dbReference>
<keyword evidence="8" id="KW-0010">Activator</keyword>
<reference evidence="15" key="1">
    <citation type="journal article" date="2008" name="Nat. Genet.">
        <title>The Pristionchus pacificus genome provides a unique perspective on nematode lifestyle and parasitism.</title>
        <authorList>
            <person name="Dieterich C."/>
            <person name="Clifton S.W."/>
            <person name="Schuster L.N."/>
            <person name="Chinwalla A."/>
            <person name="Delehaunty K."/>
            <person name="Dinkelacker I."/>
            <person name="Fulton L."/>
            <person name="Fulton R."/>
            <person name="Godfrey J."/>
            <person name="Minx P."/>
            <person name="Mitreva M."/>
            <person name="Roeseler W."/>
            <person name="Tian H."/>
            <person name="Witte H."/>
            <person name="Yang S.P."/>
            <person name="Wilson R.K."/>
            <person name="Sommer R.J."/>
        </authorList>
    </citation>
    <scope>NUCLEOTIDE SEQUENCE [LARGE SCALE GENOMIC DNA]</scope>
    <source>
        <strain evidence="15">PS312</strain>
    </source>
</reference>
<name>A0A2A6BN69_PRIPA</name>
<dbReference type="GO" id="GO:0005516">
    <property type="term" value="F:calmodulin binding"/>
    <property type="evidence" value="ECO:0007669"/>
    <property type="project" value="UniProtKB-KW"/>
</dbReference>
<feature type="compositionally biased region" description="Basic and acidic residues" evidence="12">
    <location>
        <begin position="163"/>
        <end position="176"/>
    </location>
</feature>
<dbReference type="Pfam" id="PF00505">
    <property type="entry name" value="HMG_box"/>
    <property type="match status" value="1"/>
</dbReference>
<dbReference type="PROSITE" id="PS50118">
    <property type="entry name" value="HMG_BOX_2"/>
    <property type="match status" value="1"/>
</dbReference>
<dbReference type="GO" id="GO:0016607">
    <property type="term" value="C:nuclear speck"/>
    <property type="evidence" value="ECO:0007669"/>
    <property type="project" value="UniProtKB-SubCell"/>
</dbReference>
<evidence type="ECO:0000259" key="13">
    <source>
        <dbReference type="PROSITE" id="PS50118"/>
    </source>
</evidence>
<feature type="domain" description="HMG box" evidence="13">
    <location>
        <begin position="111"/>
        <end position="182"/>
    </location>
</feature>
<accession>A0A8R1YQ81</accession>
<evidence type="ECO:0000256" key="5">
    <source>
        <dbReference type="ARBA" id="ARBA00022860"/>
    </source>
</evidence>
<dbReference type="PANTHER" id="PTHR10270">
    <property type="entry name" value="SOX TRANSCRIPTION FACTOR"/>
    <property type="match status" value="1"/>
</dbReference>
<evidence type="ECO:0000256" key="9">
    <source>
        <dbReference type="ARBA" id="ARBA00023163"/>
    </source>
</evidence>
<evidence type="ECO:0000256" key="4">
    <source>
        <dbReference type="ARBA" id="ARBA00022782"/>
    </source>
</evidence>
<proteinExistence type="inferred from homology"/>
<evidence type="ECO:0000256" key="12">
    <source>
        <dbReference type="SAM" id="MobiDB-lite"/>
    </source>
</evidence>
<evidence type="ECO:0000256" key="8">
    <source>
        <dbReference type="ARBA" id="ARBA00023159"/>
    </source>
</evidence>
<dbReference type="GO" id="GO:0006357">
    <property type="term" value="P:regulation of transcription by RNA polymerase II"/>
    <property type="evidence" value="ECO:0007669"/>
    <property type="project" value="UniProtKB-ARBA"/>
</dbReference>
<evidence type="ECO:0000256" key="11">
    <source>
        <dbReference type="ARBA" id="ARBA00045821"/>
    </source>
</evidence>
<dbReference type="OrthoDB" id="1919336at2759"/>